<evidence type="ECO:0000256" key="1">
    <source>
        <dbReference type="SAM" id="SignalP"/>
    </source>
</evidence>
<keyword evidence="3" id="KW-1185">Reference proteome</keyword>
<dbReference type="AlphaFoldDB" id="A0A9Y2B8R3"/>
<protein>
    <submittedName>
        <fullName evidence="2">Nuclear transport factor 2 family protein</fullName>
    </submittedName>
</protein>
<dbReference type="KEGG" id="arue:QQX03_03235"/>
<dbReference type="SUPFAM" id="SSF54427">
    <property type="entry name" value="NTF2-like"/>
    <property type="match status" value="1"/>
</dbReference>
<feature type="signal peptide" evidence="1">
    <location>
        <begin position="1"/>
        <end position="22"/>
    </location>
</feature>
<sequence>MNPIAFAVALSLAAIPAYPAFASHPEGVELVVNEQAAIQTTIDGVYDVISGPVGAARDWDKMRALMTEDARLTPIGTDGHSSYDVDGYVARSEEFLMSQGFFEIETGNRMEIYGNLAQVWSAYEGRTGSADGPVFVTGINSFQLVKTENGWKVFSILWQAANDKLPVPADLAETEAE</sequence>
<dbReference type="Gene3D" id="3.10.450.50">
    <property type="match status" value="1"/>
</dbReference>
<dbReference type="EMBL" id="CP127221">
    <property type="protein sequence ID" value="WIW96135.1"/>
    <property type="molecule type" value="Genomic_DNA"/>
</dbReference>
<feature type="chain" id="PRO_5040821825" evidence="1">
    <location>
        <begin position="23"/>
        <end position="177"/>
    </location>
</feature>
<accession>A0A9Y2B8R3</accession>
<gene>
    <name evidence="2" type="ORF">QQX03_03235</name>
</gene>
<dbReference type="RefSeq" id="WP_285976445.1">
    <property type="nucleotide sequence ID" value="NZ_CP127221.1"/>
</dbReference>
<keyword evidence="1" id="KW-0732">Signal</keyword>
<evidence type="ECO:0000313" key="2">
    <source>
        <dbReference type="EMBL" id="WIW96135.1"/>
    </source>
</evidence>
<dbReference type="InterPro" id="IPR032710">
    <property type="entry name" value="NTF2-like_dom_sf"/>
</dbReference>
<dbReference type="Proteomes" id="UP001231445">
    <property type="component" value="Chromosome"/>
</dbReference>
<evidence type="ECO:0000313" key="3">
    <source>
        <dbReference type="Proteomes" id="UP001231445"/>
    </source>
</evidence>
<proteinExistence type="predicted"/>
<organism evidence="2 3">
    <name type="scientific">Altererythrobacter rubellus</name>
    <dbReference type="NCBI Taxonomy" id="2173831"/>
    <lineage>
        <taxon>Bacteria</taxon>
        <taxon>Pseudomonadati</taxon>
        <taxon>Pseudomonadota</taxon>
        <taxon>Alphaproteobacteria</taxon>
        <taxon>Sphingomonadales</taxon>
        <taxon>Erythrobacteraceae</taxon>
        <taxon>Altererythrobacter</taxon>
    </lineage>
</organism>
<name>A0A9Y2B8R3_9SPHN</name>
<reference evidence="2 3" key="1">
    <citation type="submission" date="2023-06" db="EMBL/GenBank/DDBJ databases">
        <title>Altererythrobacter rubellus NBRC 112769 genome.</title>
        <authorList>
            <person name="Zhang K."/>
        </authorList>
    </citation>
    <scope>NUCLEOTIDE SEQUENCE [LARGE SCALE GENOMIC DNA]</scope>
    <source>
        <strain evidence="2 3">NBRC 112769</strain>
    </source>
</reference>